<dbReference type="InterPro" id="IPR033458">
    <property type="entry name" value="DUF5134"/>
</dbReference>
<dbReference type="RefSeq" id="WP_311674871.1">
    <property type="nucleotide sequence ID" value="NZ_JAVREQ010000020.1"/>
</dbReference>
<proteinExistence type="predicted"/>
<reference evidence="3" key="1">
    <citation type="submission" date="2023-07" db="EMBL/GenBank/DDBJ databases">
        <title>30 novel species of actinomycetes from the DSMZ collection.</title>
        <authorList>
            <person name="Nouioui I."/>
        </authorList>
    </citation>
    <scope>NUCLEOTIDE SEQUENCE [LARGE SCALE GENOMIC DNA]</scope>
    <source>
        <strain evidence="3">DSM 42041</strain>
    </source>
</reference>
<organism evidence="2 3">
    <name type="scientific">Streptomyces hazeniae</name>
    <dbReference type="NCBI Taxonomy" id="3075538"/>
    <lineage>
        <taxon>Bacteria</taxon>
        <taxon>Bacillati</taxon>
        <taxon>Actinomycetota</taxon>
        <taxon>Actinomycetes</taxon>
        <taxon>Kitasatosporales</taxon>
        <taxon>Streptomycetaceae</taxon>
        <taxon>Streptomyces</taxon>
    </lineage>
</organism>
<evidence type="ECO:0000313" key="3">
    <source>
        <dbReference type="Proteomes" id="UP001183414"/>
    </source>
</evidence>
<feature type="transmembrane region" description="Helical" evidence="1">
    <location>
        <begin position="6"/>
        <end position="23"/>
    </location>
</feature>
<dbReference type="EMBL" id="JAVREQ010000020">
    <property type="protein sequence ID" value="MDT0381186.1"/>
    <property type="molecule type" value="Genomic_DNA"/>
</dbReference>
<evidence type="ECO:0000313" key="2">
    <source>
        <dbReference type="EMBL" id="MDT0381186.1"/>
    </source>
</evidence>
<dbReference type="Proteomes" id="UP001183414">
    <property type="component" value="Unassembled WGS sequence"/>
</dbReference>
<keyword evidence="1" id="KW-1133">Transmembrane helix</keyword>
<gene>
    <name evidence="2" type="ORF">RM572_20730</name>
</gene>
<keyword evidence="1" id="KW-0812">Transmembrane</keyword>
<name>A0ABU2NX48_9ACTN</name>
<feature type="transmembrane region" description="Helical" evidence="1">
    <location>
        <begin position="60"/>
        <end position="80"/>
    </location>
</feature>
<evidence type="ECO:0000256" key="1">
    <source>
        <dbReference type="SAM" id="Phobius"/>
    </source>
</evidence>
<accession>A0ABU2NX48</accession>
<sequence length="203" mass="19595">MHGPAVVSWLLVVMCGATGVYCLRTAARAAGPPPGGARVEGVMGLAMAAMALPVRPAGAVAEAAFAVFFGALAAAALWSARPVRAGRTGGRHRGHGLHHALEALAMAYMAVVMAAAGGGQHAGHGAGPGGVPVLTGALLAYFAGFALYTGARSAPAAAVPATAPAGSGAGGAGAVGRLPPAAGMAHACRLTLALSSFTMLLTV</sequence>
<dbReference type="Pfam" id="PF17197">
    <property type="entry name" value="DUF5134"/>
    <property type="match status" value="1"/>
</dbReference>
<keyword evidence="1" id="KW-0472">Membrane</keyword>
<keyword evidence="3" id="KW-1185">Reference proteome</keyword>
<protein>
    <submittedName>
        <fullName evidence="2">DUF5134 domain-containing protein</fullName>
    </submittedName>
</protein>
<feature type="transmembrane region" description="Helical" evidence="1">
    <location>
        <begin position="130"/>
        <end position="148"/>
    </location>
</feature>
<comment type="caution">
    <text evidence="2">The sequence shown here is derived from an EMBL/GenBank/DDBJ whole genome shotgun (WGS) entry which is preliminary data.</text>
</comment>
<feature type="transmembrane region" description="Helical" evidence="1">
    <location>
        <begin position="100"/>
        <end position="118"/>
    </location>
</feature>